<dbReference type="InterPro" id="IPR020845">
    <property type="entry name" value="AMP-binding_CS"/>
</dbReference>
<comment type="caution">
    <text evidence="4">The sequence shown here is derived from an EMBL/GenBank/DDBJ whole genome shotgun (WGS) entry which is preliminary data.</text>
</comment>
<keyword evidence="5" id="KW-1185">Reference proteome</keyword>
<feature type="region of interest" description="Disordered" evidence="1">
    <location>
        <begin position="118"/>
        <end position="162"/>
    </location>
</feature>
<evidence type="ECO:0000259" key="2">
    <source>
        <dbReference type="Pfam" id="PF00501"/>
    </source>
</evidence>
<evidence type="ECO:0000313" key="4">
    <source>
        <dbReference type="EMBL" id="MFC1416700.1"/>
    </source>
</evidence>
<feature type="domain" description="AMP-dependent synthetase/ligase" evidence="2">
    <location>
        <begin position="20"/>
        <end position="343"/>
    </location>
</feature>
<feature type="region of interest" description="Disordered" evidence="1">
    <location>
        <begin position="343"/>
        <end position="365"/>
    </location>
</feature>
<dbReference type="InterPro" id="IPR045851">
    <property type="entry name" value="AMP-bd_C_sf"/>
</dbReference>
<dbReference type="RefSeq" id="WP_380534168.1">
    <property type="nucleotide sequence ID" value="NZ_JBHFAB010000005.1"/>
</dbReference>
<gene>
    <name evidence="4" type="ORF">ACEZDE_08600</name>
</gene>
<dbReference type="Proteomes" id="UP001592531">
    <property type="component" value="Unassembled WGS sequence"/>
</dbReference>
<sequence length="483" mass="49356">MIEVSGLARLLADAPAEDDAPALLIPGELPASYGDLRRETAAAAALLERRGARGRLVALQAEGAAQLVVWTLAAGVVGAAVYHVPPGQPDDERERVAAAAGAHLAVTVPVRRAAEFSELPGPHADGPHAGGPAPDGPAPDGPAPEAGTVLFHTSGSSGVPKGVARSERSLCVEAGAVAAHLGYAPGDVVLCAVPLHHAYGFALGVTAVLSAGATLLAARPATPRRLAAVLPEHGVTVLVAAPGQYAAWAQGAVQRPPEPLLRLCVSSGAPLNAATWSAFREVWGREVAQQYGSSECGAISVDLPPSGEEGCVGSPYPGVLLEAGVRDRPGPVAVRSAHASSGYVPASAGRWPQDDPDGPLTTGDRGWIDERGRLRLAGRRSDLVNVHGLKVDPAQVAGALAGHRAVGDCAVVGVDRGVGGDQWLAAFVVFAGAPVAEATLYEHCKELLSAHKVPRRIFALDRLPLTASGKTDVRALALRAREG</sequence>
<dbReference type="EMBL" id="JBHFAB010000005">
    <property type="protein sequence ID" value="MFC1416700.1"/>
    <property type="molecule type" value="Genomic_DNA"/>
</dbReference>
<proteinExistence type="predicted"/>
<dbReference type="InterPro" id="IPR042099">
    <property type="entry name" value="ANL_N_sf"/>
</dbReference>
<dbReference type="Pfam" id="PF13193">
    <property type="entry name" value="AMP-binding_C"/>
    <property type="match status" value="1"/>
</dbReference>
<dbReference type="Gene3D" id="3.30.300.30">
    <property type="match status" value="1"/>
</dbReference>
<reference evidence="4 5" key="1">
    <citation type="submission" date="2024-09" db="EMBL/GenBank/DDBJ databases">
        <authorList>
            <person name="Lee S.D."/>
        </authorList>
    </citation>
    <scope>NUCLEOTIDE SEQUENCE [LARGE SCALE GENOMIC DNA]</scope>
    <source>
        <strain evidence="4 5">N8-3</strain>
    </source>
</reference>
<dbReference type="PROSITE" id="PS00455">
    <property type="entry name" value="AMP_BINDING"/>
    <property type="match status" value="1"/>
</dbReference>
<name>A0ABV6VSG0_9ACTN</name>
<feature type="domain" description="AMP-binding enzyme C-terminal" evidence="3">
    <location>
        <begin position="398"/>
        <end position="470"/>
    </location>
</feature>
<protein>
    <submittedName>
        <fullName evidence="4">AMP-binding protein</fullName>
    </submittedName>
</protein>
<evidence type="ECO:0000256" key="1">
    <source>
        <dbReference type="SAM" id="MobiDB-lite"/>
    </source>
</evidence>
<evidence type="ECO:0000313" key="5">
    <source>
        <dbReference type="Proteomes" id="UP001592531"/>
    </source>
</evidence>
<dbReference type="InterPro" id="IPR000873">
    <property type="entry name" value="AMP-dep_synth/lig_dom"/>
</dbReference>
<dbReference type="CDD" id="cd04433">
    <property type="entry name" value="AFD_class_I"/>
    <property type="match status" value="1"/>
</dbReference>
<dbReference type="Pfam" id="PF00501">
    <property type="entry name" value="AMP-binding"/>
    <property type="match status" value="1"/>
</dbReference>
<dbReference type="Gene3D" id="3.40.50.12780">
    <property type="entry name" value="N-terminal domain of ligase-like"/>
    <property type="match status" value="1"/>
</dbReference>
<organism evidence="4 5">
    <name type="scientific">Streptacidiphilus cavernicola</name>
    <dbReference type="NCBI Taxonomy" id="3342716"/>
    <lineage>
        <taxon>Bacteria</taxon>
        <taxon>Bacillati</taxon>
        <taxon>Actinomycetota</taxon>
        <taxon>Actinomycetes</taxon>
        <taxon>Kitasatosporales</taxon>
        <taxon>Streptomycetaceae</taxon>
        <taxon>Streptacidiphilus</taxon>
    </lineage>
</organism>
<dbReference type="PANTHER" id="PTHR43201">
    <property type="entry name" value="ACYL-COA SYNTHETASE"/>
    <property type="match status" value="1"/>
</dbReference>
<dbReference type="SUPFAM" id="SSF56801">
    <property type="entry name" value="Acetyl-CoA synthetase-like"/>
    <property type="match status" value="1"/>
</dbReference>
<dbReference type="PANTHER" id="PTHR43201:SF32">
    <property type="entry name" value="2-SUCCINYLBENZOATE--COA LIGASE, CHLOROPLASTIC_PEROXISOMAL"/>
    <property type="match status" value="1"/>
</dbReference>
<evidence type="ECO:0000259" key="3">
    <source>
        <dbReference type="Pfam" id="PF13193"/>
    </source>
</evidence>
<dbReference type="InterPro" id="IPR025110">
    <property type="entry name" value="AMP-bd_C"/>
</dbReference>
<accession>A0ABV6VSG0</accession>